<name>A0AAV2JEE9_KNICA</name>
<dbReference type="Proteomes" id="UP001497482">
    <property type="component" value="Chromosome 12"/>
</dbReference>
<accession>A0AAV2JEE9</accession>
<keyword evidence="3" id="KW-1185">Reference proteome</keyword>
<reference evidence="2 3" key="1">
    <citation type="submission" date="2024-04" db="EMBL/GenBank/DDBJ databases">
        <authorList>
            <person name="Waldvogel A.-M."/>
            <person name="Schoenle A."/>
        </authorList>
    </citation>
    <scope>NUCLEOTIDE SEQUENCE [LARGE SCALE GENOMIC DNA]</scope>
</reference>
<organism evidence="2 3">
    <name type="scientific">Knipowitschia caucasica</name>
    <name type="common">Caucasian dwarf goby</name>
    <name type="synonym">Pomatoschistus caucasicus</name>
    <dbReference type="NCBI Taxonomy" id="637954"/>
    <lineage>
        <taxon>Eukaryota</taxon>
        <taxon>Metazoa</taxon>
        <taxon>Chordata</taxon>
        <taxon>Craniata</taxon>
        <taxon>Vertebrata</taxon>
        <taxon>Euteleostomi</taxon>
        <taxon>Actinopterygii</taxon>
        <taxon>Neopterygii</taxon>
        <taxon>Teleostei</taxon>
        <taxon>Neoteleostei</taxon>
        <taxon>Acanthomorphata</taxon>
        <taxon>Gobiaria</taxon>
        <taxon>Gobiiformes</taxon>
        <taxon>Gobioidei</taxon>
        <taxon>Gobiidae</taxon>
        <taxon>Gobiinae</taxon>
        <taxon>Knipowitschia</taxon>
    </lineage>
</organism>
<sequence length="91" mass="10420">MTRLDGKESEEQTDEATEEKNETEKKKSKAEKHVSFPPDEQIVSGFAEFQNRNADRCLTLTEIMAAYQQSCSKHQVQPNARVLELLQAHLK</sequence>
<gene>
    <name evidence="2" type="ORF">KC01_LOCUS7489</name>
</gene>
<evidence type="ECO:0000313" key="3">
    <source>
        <dbReference type="Proteomes" id="UP001497482"/>
    </source>
</evidence>
<evidence type="ECO:0000256" key="1">
    <source>
        <dbReference type="SAM" id="MobiDB-lite"/>
    </source>
</evidence>
<evidence type="ECO:0000313" key="2">
    <source>
        <dbReference type="EMBL" id="CAL1576028.1"/>
    </source>
</evidence>
<dbReference type="EMBL" id="OZ035834">
    <property type="protein sequence ID" value="CAL1576028.1"/>
    <property type="molecule type" value="Genomic_DNA"/>
</dbReference>
<proteinExistence type="predicted"/>
<dbReference type="AlphaFoldDB" id="A0AAV2JEE9"/>
<protein>
    <submittedName>
        <fullName evidence="2">Uncharacterized protein</fullName>
    </submittedName>
</protein>
<feature type="region of interest" description="Disordered" evidence="1">
    <location>
        <begin position="1"/>
        <end position="36"/>
    </location>
</feature>
<feature type="compositionally biased region" description="Basic and acidic residues" evidence="1">
    <location>
        <begin position="1"/>
        <end position="10"/>
    </location>
</feature>